<dbReference type="AlphaFoldDB" id="A0A212J6U6"/>
<dbReference type="EMBL" id="FLUQ01000001">
    <property type="protein sequence ID" value="SBV94935.1"/>
    <property type="molecule type" value="Genomic_DNA"/>
</dbReference>
<organism evidence="1">
    <name type="scientific">uncultured delta proteobacterium</name>
    <dbReference type="NCBI Taxonomy" id="34034"/>
    <lineage>
        <taxon>Bacteria</taxon>
        <taxon>Deltaproteobacteria</taxon>
        <taxon>environmental samples</taxon>
    </lineage>
</organism>
<reference evidence="1" key="1">
    <citation type="submission" date="2016-04" db="EMBL/GenBank/DDBJ databases">
        <authorList>
            <person name="Evans L.H."/>
            <person name="Alamgir A."/>
            <person name="Owens N."/>
            <person name="Weber N.D."/>
            <person name="Virtaneva K."/>
            <person name="Barbian K."/>
            <person name="Babar A."/>
            <person name="Rosenke K."/>
        </authorList>
    </citation>
    <scope>NUCLEOTIDE SEQUENCE</scope>
    <source>
        <strain evidence="1">86</strain>
    </source>
</reference>
<protein>
    <submittedName>
        <fullName evidence="1">Uncharacterized protein</fullName>
    </submittedName>
</protein>
<evidence type="ECO:0000313" key="1">
    <source>
        <dbReference type="EMBL" id="SBV94935.1"/>
    </source>
</evidence>
<accession>A0A212J6U6</accession>
<sequence>MRGKNASLFDKIFLYLLLIGNKF</sequence>
<gene>
    <name evidence="1" type="ORF">KL86DPRO_10784</name>
</gene>
<name>A0A212J6U6_9DELT</name>
<proteinExistence type="predicted"/>